<dbReference type="Proteomes" id="UP001500416">
    <property type="component" value="Unassembled WGS sequence"/>
</dbReference>
<reference evidence="1 2" key="1">
    <citation type="journal article" date="2019" name="Int. J. Syst. Evol. Microbiol.">
        <title>The Global Catalogue of Microorganisms (GCM) 10K type strain sequencing project: providing services to taxonomists for standard genome sequencing and annotation.</title>
        <authorList>
            <consortium name="The Broad Institute Genomics Platform"/>
            <consortium name="The Broad Institute Genome Sequencing Center for Infectious Disease"/>
            <person name="Wu L."/>
            <person name="Ma J."/>
        </authorList>
    </citation>
    <scope>NUCLEOTIDE SEQUENCE [LARGE SCALE GENOMIC DNA]</scope>
    <source>
        <strain evidence="1 2">JCM 3380</strain>
    </source>
</reference>
<evidence type="ECO:0000313" key="2">
    <source>
        <dbReference type="Proteomes" id="UP001500416"/>
    </source>
</evidence>
<sequence>MPSVILREGICECGRNNITDEYVTVRCPAAQGAEKACQLRDKDRGTDHSRFYKNGFDPGVGVVRAATNG</sequence>
<gene>
    <name evidence="1" type="ORF">GCM10010492_71620</name>
</gene>
<proteinExistence type="predicted"/>
<dbReference type="EMBL" id="BAAABU010000030">
    <property type="protein sequence ID" value="GAA0260308.1"/>
    <property type="molecule type" value="Genomic_DNA"/>
</dbReference>
<accession>A0ABN0USP0</accession>
<keyword evidence="2" id="KW-1185">Reference proteome</keyword>
<protein>
    <submittedName>
        <fullName evidence="1">Uncharacterized protein</fullName>
    </submittedName>
</protein>
<name>A0ABN0USP0_9PSEU</name>
<organism evidence="1 2">
    <name type="scientific">Saccharothrix mutabilis subsp. mutabilis</name>
    <dbReference type="NCBI Taxonomy" id="66855"/>
    <lineage>
        <taxon>Bacteria</taxon>
        <taxon>Bacillati</taxon>
        <taxon>Actinomycetota</taxon>
        <taxon>Actinomycetes</taxon>
        <taxon>Pseudonocardiales</taxon>
        <taxon>Pseudonocardiaceae</taxon>
        <taxon>Saccharothrix</taxon>
    </lineage>
</organism>
<evidence type="ECO:0000313" key="1">
    <source>
        <dbReference type="EMBL" id="GAA0260308.1"/>
    </source>
</evidence>
<comment type="caution">
    <text evidence="1">The sequence shown here is derived from an EMBL/GenBank/DDBJ whole genome shotgun (WGS) entry which is preliminary data.</text>
</comment>